<comment type="caution">
    <text evidence="1">The sequence shown here is derived from an EMBL/GenBank/DDBJ whole genome shotgun (WGS) entry which is preliminary data.</text>
</comment>
<protein>
    <submittedName>
        <fullName evidence="1">Uncharacterized protein</fullName>
    </submittedName>
</protein>
<dbReference type="AlphaFoldDB" id="A0A5C8HQC3"/>
<name>A0A5C8HQC3_9MICO</name>
<reference evidence="1 2" key="1">
    <citation type="submission" date="2019-08" db="EMBL/GenBank/DDBJ databases">
        <authorList>
            <person name="Dong K."/>
        </authorList>
    </citation>
    <scope>NUCLEOTIDE SEQUENCE [LARGE SCALE GENOMIC DNA]</scope>
    <source>
        <strain evidence="1 2">M4-8</strain>
    </source>
</reference>
<sequence length="234" mass="24370">MTETSPQRFNVLAQWGPRAEDARAVATRTAASLVMLRELGGAWRAPLSSDGIVVDDADVEAAVRAQPLTNDAGDDLSHLGYQPAFTLGELSEATTAPDHAALKITSSSISTTSGVPVSSALLVAQGARYVEPLLAHALTVTATMGDTWGASAASLRDMSLMRAEATAPRHVGFPVWGYVAWLADTVFDATAPVAGASVTCVGEGALLVVNDRTTEATVKVWGELLRSGRLGRIA</sequence>
<dbReference type="OrthoDB" id="5129904at2"/>
<dbReference type="RefSeq" id="WP_147825014.1">
    <property type="nucleotide sequence ID" value="NZ_BAAARG010000001.1"/>
</dbReference>
<evidence type="ECO:0000313" key="1">
    <source>
        <dbReference type="EMBL" id="TXK06205.1"/>
    </source>
</evidence>
<dbReference type="Proteomes" id="UP000321196">
    <property type="component" value="Unassembled WGS sequence"/>
</dbReference>
<accession>A0A5C8HQC3</accession>
<proteinExistence type="predicted"/>
<organism evidence="1 2">
    <name type="scientific">Microbacterium mitrae</name>
    <dbReference type="NCBI Taxonomy" id="664640"/>
    <lineage>
        <taxon>Bacteria</taxon>
        <taxon>Bacillati</taxon>
        <taxon>Actinomycetota</taxon>
        <taxon>Actinomycetes</taxon>
        <taxon>Micrococcales</taxon>
        <taxon>Microbacteriaceae</taxon>
        <taxon>Microbacterium</taxon>
    </lineage>
</organism>
<dbReference type="EMBL" id="VRSW01000001">
    <property type="protein sequence ID" value="TXK06205.1"/>
    <property type="molecule type" value="Genomic_DNA"/>
</dbReference>
<keyword evidence="2" id="KW-1185">Reference proteome</keyword>
<gene>
    <name evidence="1" type="ORF">FVP60_04395</name>
</gene>
<evidence type="ECO:0000313" key="2">
    <source>
        <dbReference type="Proteomes" id="UP000321196"/>
    </source>
</evidence>